<dbReference type="EMBL" id="JAHRHJ020000006">
    <property type="protein sequence ID" value="KAH9311122.1"/>
    <property type="molecule type" value="Genomic_DNA"/>
</dbReference>
<feature type="non-terminal residue" evidence="1">
    <location>
        <position position="1"/>
    </location>
</feature>
<organism evidence="1 2">
    <name type="scientific">Taxus chinensis</name>
    <name type="common">Chinese yew</name>
    <name type="synonym">Taxus wallichiana var. chinensis</name>
    <dbReference type="NCBI Taxonomy" id="29808"/>
    <lineage>
        <taxon>Eukaryota</taxon>
        <taxon>Viridiplantae</taxon>
        <taxon>Streptophyta</taxon>
        <taxon>Embryophyta</taxon>
        <taxon>Tracheophyta</taxon>
        <taxon>Spermatophyta</taxon>
        <taxon>Pinopsida</taxon>
        <taxon>Pinidae</taxon>
        <taxon>Conifers II</taxon>
        <taxon>Cupressales</taxon>
        <taxon>Taxaceae</taxon>
        <taxon>Taxus</taxon>
    </lineage>
</organism>
<dbReference type="AlphaFoldDB" id="A0AA38L8D1"/>
<accession>A0AA38L8D1</accession>
<reference evidence="1 2" key="1">
    <citation type="journal article" date="2021" name="Nat. Plants">
        <title>The Taxus genome provides insights into paclitaxel biosynthesis.</title>
        <authorList>
            <person name="Xiong X."/>
            <person name="Gou J."/>
            <person name="Liao Q."/>
            <person name="Li Y."/>
            <person name="Zhou Q."/>
            <person name="Bi G."/>
            <person name="Li C."/>
            <person name="Du R."/>
            <person name="Wang X."/>
            <person name="Sun T."/>
            <person name="Guo L."/>
            <person name="Liang H."/>
            <person name="Lu P."/>
            <person name="Wu Y."/>
            <person name="Zhang Z."/>
            <person name="Ro D.K."/>
            <person name="Shang Y."/>
            <person name="Huang S."/>
            <person name="Yan J."/>
        </authorList>
    </citation>
    <scope>NUCLEOTIDE SEQUENCE [LARGE SCALE GENOMIC DNA]</scope>
    <source>
        <strain evidence="1">Ta-2019</strain>
    </source>
</reference>
<comment type="caution">
    <text evidence="1">The sequence shown here is derived from an EMBL/GenBank/DDBJ whole genome shotgun (WGS) entry which is preliminary data.</text>
</comment>
<evidence type="ECO:0000313" key="2">
    <source>
        <dbReference type="Proteomes" id="UP000824469"/>
    </source>
</evidence>
<gene>
    <name evidence="1" type="ORF">KI387_026157</name>
</gene>
<sequence length="87" mass="9991">CGNFYKVPEDAIIENACGSVYFSYNMDERQGSIVHYICNPESNTWSSETYNITTVHCGFCERGIYSNGSFYWMLHHQGELPEFSVSK</sequence>
<evidence type="ECO:0000313" key="1">
    <source>
        <dbReference type="EMBL" id="KAH9311122.1"/>
    </source>
</evidence>
<proteinExistence type="predicted"/>
<protein>
    <submittedName>
        <fullName evidence="1">Uncharacterized protein</fullName>
    </submittedName>
</protein>
<dbReference type="Proteomes" id="UP000824469">
    <property type="component" value="Unassembled WGS sequence"/>
</dbReference>
<keyword evidence="2" id="KW-1185">Reference proteome</keyword>
<name>A0AA38L8D1_TAXCH</name>
<feature type="non-terminal residue" evidence="1">
    <location>
        <position position="87"/>
    </location>
</feature>